<keyword evidence="10" id="KW-1185">Reference proteome</keyword>
<dbReference type="GO" id="GO:0016020">
    <property type="term" value="C:membrane"/>
    <property type="evidence" value="ECO:0007669"/>
    <property type="project" value="UniProtKB-SubCell"/>
</dbReference>
<dbReference type="RefSeq" id="WP_143095022.1">
    <property type="nucleotide sequence ID" value="NZ_FOVM01000003.1"/>
</dbReference>
<comment type="pathway">
    <text evidence="2">Lipid metabolism; sphingolipid metabolism.</text>
</comment>
<evidence type="ECO:0000256" key="6">
    <source>
        <dbReference type="ARBA" id="ARBA00022692"/>
    </source>
</evidence>
<reference evidence="10" key="1">
    <citation type="submission" date="2016-10" db="EMBL/GenBank/DDBJ databases">
        <authorList>
            <person name="Varghese N."/>
            <person name="Submissions S."/>
        </authorList>
    </citation>
    <scope>NUCLEOTIDE SEQUENCE [LARGE SCALE GENOMIC DNA]</scope>
    <source>
        <strain evidence="10">CGMCC 1.11101</strain>
    </source>
</reference>
<evidence type="ECO:0000256" key="4">
    <source>
        <dbReference type="ARBA" id="ARBA00022676"/>
    </source>
</evidence>
<dbReference type="SUPFAM" id="SSF53448">
    <property type="entry name" value="Nucleotide-diphospho-sugar transferases"/>
    <property type="match status" value="1"/>
</dbReference>
<protein>
    <submittedName>
        <fullName evidence="9">Glycosyl transferase family 21</fullName>
    </submittedName>
</protein>
<evidence type="ECO:0000256" key="1">
    <source>
        <dbReference type="ARBA" id="ARBA00004141"/>
    </source>
</evidence>
<dbReference type="Gene3D" id="3.90.550.10">
    <property type="entry name" value="Spore Coat Polysaccharide Biosynthesis Protein SpsA, Chain A"/>
    <property type="match status" value="1"/>
</dbReference>
<dbReference type="AlphaFoldDB" id="A0A1I5AGT4"/>
<evidence type="ECO:0000256" key="7">
    <source>
        <dbReference type="ARBA" id="ARBA00022989"/>
    </source>
</evidence>
<dbReference type="Pfam" id="PF13506">
    <property type="entry name" value="Glyco_transf_21"/>
    <property type="match status" value="1"/>
</dbReference>
<evidence type="ECO:0000256" key="2">
    <source>
        <dbReference type="ARBA" id="ARBA00004760"/>
    </source>
</evidence>
<dbReference type="InterPro" id="IPR025993">
    <property type="entry name" value="Ceramide_glucosylTrfase"/>
</dbReference>
<organism evidence="9 10">
    <name type="scientific">Mycetocola miduiensis</name>
    <dbReference type="NCBI Taxonomy" id="995034"/>
    <lineage>
        <taxon>Bacteria</taxon>
        <taxon>Bacillati</taxon>
        <taxon>Actinomycetota</taxon>
        <taxon>Actinomycetes</taxon>
        <taxon>Micrococcales</taxon>
        <taxon>Microbacteriaceae</taxon>
        <taxon>Mycetocola</taxon>
    </lineage>
</organism>
<dbReference type="STRING" id="995034.SAMN05216219_1448"/>
<dbReference type="EMBL" id="FOVM01000003">
    <property type="protein sequence ID" value="SFN61590.1"/>
    <property type="molecule type" value="Genomic_DNA"/>
</dbReference>
<sequence length="347" mass="38663">MSTRVDVGPAVATSFEDEHNDDWLEAEYVLPLKWANHRAGEMIQLTDYLLTISEYLDVTIVDGSPGPVFAAHHALWRNLVRHIRPDGPTMRNGKVAGVLTGIRLARHPKVILADDDVRYDRRGLERMVAELHSADLVRPQNYFTVLPWHARWDTARSLLNRAVASDYPGTLGVNRDLLLSLGGYDGDVLFENLELIRTIRAGGGRVRCVDDLYVGRIPPAFGHFARQRVRQAYDDFAQPARLVLELALLPLLVWSMRRPGRLAGFAAMRLTLAEVGRQRSGGAQVFPVTSALWAPAWLLERAICVWLAVGAWMLGGAKYGGSRLKRAANSTTVLRVKFGRGNSTLRL</sequence>
<comment type="pathway">
    <text evidence="3">Sphingolipid metabolism.</text>
</comment>
<evidence type="ECO:0000313" key="9">
    <source>
        <dbReference type="EMBL" id="SFN61590.1"/>
    </source>
</evidence>
<evidence type="ECO:0000256" key="8">
    <source>
        <dbReference type="ARBA" id="ARBA00023136"/>
    </source>
</evidence>
<keyword evidence="5 9" id="KW-0808">Transferase</keyword>
<proteinExistence type="predicted"/>
<dbReference type="InterPro" id="IPR029044">
    <property type="entry name" value="Nucleotide-diphossugar_trans"/>
</dbReference>
<accession>A0A1I5AGT4</accession>
<dbReference type="CDD" id="cd00761">
    <property type="entry name" value="Glyco_tranf_GTA_type"/>
    <property type="match status" value="1"/>
</dbReference>
<keyword evidence="4" id="KW-0328">Glycosyltransferase</keyword>
<keyword evidence="8" id="KW-0472">Membrane</keyword>
<name>A0A1I5AGT4_9MICO</name>
<evidence type="ECO:0000256" key="3">
    <source>
        <dbReference type="ARBA" id="ARBA00004991"/>
    </source>
</evidence>
<evidence type="ECO:0000313" key="10">
    <source>
        <dbReference type="Proteomes" id="UP000198867"/>
    </source>
</evidence>
<keyword evidence="6" id="KW-0812">Transmembrane</keyword>
<dbReference type="Proteomes" id="UP000198867">
    <property type="component" value="Unassembled WGS sequence"/>
</dbReference>
<comment type="subcellular location">
    <subcellularLocation>
        <location evidence="1">Membrane</location>
        <topology evidence="1">Multi-pass membrane protein</topology>
    </subcellularLocation>
</comment>
<dbReference type="OrthoDB" id="7432283at2"/>
<gene>
    <name evidence="9" type="ORF">SAMN05216219_1448</name>
</gene>
<dbReference type="GO" id="GO:0016757">
    <property type="term" value="F:glycosyltransferase activity"/>
    <property type="evidence" value="ECO:0007669"/>
    <property type="project" value="UniProtKB-KW"/>
</dbReference>
<evidence type="ECO:0000256" key="5">
    <source>
        <dbReference type="ARBA" id="ARBA00022679"/>
    </source>
</evidence>
<keyword evidence="7" id="KW-1133">Transmembrane helix</keyword>